<dbReference type="Pfam" id="PF07690">
    <property type="entry name" value="MFS_1"/>
    <property type="match status" value="1"/>
</dbReference>
<evidence type="ECO:0000256" key="3">
    <source>
        <dbReference type="ARBA" id="ARBA00022989"/>
    </source>
</evidence>
<feature type="domain" description="Major facilitator superfamily (MFS) profile" evidence="6">
    <location>
        <begin position="136"/>
        <end position="312"/>
    </location>
</feature>
<evidence type="ECO:0000313" key="8">
    <source>
        <dbReference type="Proteomes" id="UP001321486"/>
    </source>
</evidence>
<keyword evidence="8" id="KW-1185">Reference proteome</keyword>
<evidence type="ECO:0000256" key="2">
    <source>
        <dbReference type="ARBA" id="ARBA00022692"/>
    </source>
</evidence>
<dbReference type="Proteomes" id="UP001321486">
    <property type="component" value="Chromosome"/>
</dbReference>
<evidence type="ECO:0000256" key="1">
    <source>
        <dbReference type="ARBA" id="ARBA00004651"/>
    </source>
</evidence>
<feature type="domain" description="Major facilitator superfamily (MFS) profile" evidence="6">
    <location>
        <begin position="1"/>
        <end position="110"/>
    </location>
</feature>
<feature type="transmembrane region" description="Helical" evidence="5">
    <location>
        <begin position="207"/>
        <end position="225"/>
    </location>
</feature>
<gene>
    <name evidence="7" type="ORF">GCM10025867_00740</name>
</gene>
<dbReference type="PANTHER" id="PTHR23528:SF1">
    <property type="entry name" value="MAJOR FACILITATOR SUPERFAMILY (MFS) PROFILE DOMAIN-CONTAINING PROTEIN"/>
    <property type="match status" value="1"/>
</dbReference>
<keyword evidence="4 5" id="KW-0472">Membrane</keyword>
<dbReference type="PANTHER" id="PTHR23528">
    <property type="match status" value="1"/>
</dbReference>
<dbReference type="RefSeq" id="WP_286344914.1">
    <property type="nucleotide sequence ID" value="NZ_AP027732.1"/>
</dbReference>
<sequence length="312" mass="32620">MIVGAVGTFGLAVALSFANSIALMIVLLVAIQFTTALILTPVSAYIPDRVPAVKRGMFSAAFGLAQLIGSVVGQTIGATFSTSITIAYLVLGGLLAVLVIVFSLVNVKSNVGETRLPLDVRAILSTFWVNPMTHPNFAWAFFGRFLLFTGYFPIQTFMLYLLQNFIGLGDAAVAAIPTIGLANLVGSIVGTLAAGLAVQKFQRTKPIIYVASAVIIVGLIVPLVAPTLASMLVYSALAGFGMGGYISVDFTLITLVLPEGGNTGKDLGIINITTTLPQTIGVTVGVRQSRSSAATWPSCPSRSLRLPSGRHS</sequence>
<accession>A0ABN6XSE3</accession>
<dbReference type="InterPro" id="IPR011701">
    <property type="entry name" value="MFS"/>
</dbReference>
<dbReference type="Gene3D" id="1.20.1250.20">
    <property type="entry name" value="MFS general substrate transporter like domains"/>
    <property type="match status" value="2"/>
</dbReference>
<evidence type="ECO:0000256" key="5">
    <source>
        <dbReference type="SAM" id="Phobius"/>
    </source>
</evidence>
<dbReference type="EMBL" id="AP027732">
    <property type="protein sequence ID" value="BDZ47833.1"/>
    <property type="molecule type" value="Genomic_DNA"/>
</dbReference>
<name>A0ABN6XSE3_9MICO</name>
<feature type="transmembrane region" description="Helical" evidence="5">
    <location>
        <begin position="141"/>
        <end position="162"/>
    </location>
</feature>
<protein>
    <recommendedName>
        <fullName evidence="6">Major facilitator superfamily (MFS) profile domain-containing protein</fullName>
    </recommendedName>
</protein>
<keyword evidence="3 5" id="KW-1133">Transmembrane helix</keyword>
<dbReference type="PROSITE" id="PS50850">
    <property type="entry name" value="MFS"/>
    <property type="match status" value="2"/>
</dbReference>
<feature type="transmembrane region" description="Helical" evidence="5">
    <location>
        <begin position="28"/>
        <end position="46"/>
    </location>
</feature>
<comment type="subcellular location">
    <subcellularLocation>
        <location evidence="1">Cell membrane</location>
        <topology evidence="1">Multi-pass membrane protein</topology>
    </subcellularLocation>
</comment>
<dbReference type="SUPFAM" id="SSF103473">
    <property type="entry name" value="MFS general substrate transporter"/>
    <property type="match status" value="1"/>
</dbReference>
<feature type="transmembrane region" description="Helical" evidence="5">
    <location>
        <begin position="231"/>
        <end position="257"/>
    </location>
</feature>
<organism evidence="7 8">
    <name type="scientific">Frondihabitans sucicola</name>
    <dbReference type="NCBI Taxonomy" id="1268041"/>
    <lineage>
        <taxon>Bacteria</taxon>
        <taxon>Bacillati</taxon>
        <taxon>Actinomycetota</taxon>
        <taxon>Actinomycetes</taxon>
        <taxon>Micrococcales</taxon>
        <taxon>Microbacteriaceae</taxon>
        <taxon>Frondihabitans</taxon>
    </lineage>
</organism>
<dbReference type="InterPro" id="IPR036259">
    <property type="entry name" value="MFS_trans_sf"/>
</dbReference>
<keyword evidence="2 5" id="KW-0812">Transmembrane</keyword>
<evidence type="ECO:0000259" key="6">
    <source>
        <dbReference type="PROSITE" id="PS50850"/>
    </source>
</evidence>
<feature type="transmembrane region" description="Helical" evidence="5">
    <location>
        <begin position="86"/>
        <end position="107"/>
    </location>
</feature>
<dbReference type="CDD" id="cd06174">
    <property type="entry name" value="MFS"/>
    <property type="match status" value="1"/>
</dbReference>
<reference evidence="8" key="1">
    <citation type="journal article" date="2019" name="Int. J. Syst. Evol. Microbiol.">
        <title>The Global Catalogue of Microorganisms (GCM) 10K type strain sequencing project: providing services to taxonomists for standard genome sequencing and annotation.</title>
        <authorList>
            <consortium name="The Broad Institute Genomics Platform"/>
            <consortium name="The Broad Institute Genome Sequencing Center for Infectious Disease"/>
            <person name="Wu L."/>
            <person name="Ma J."/>
        </authorList>
    </citation>
    <scope>NUCLEOTIDE SEQUENCE [LARGE SCALE GENOMIC DNA]</scope>
    <source>
        <strain evidence="8">NBRC 108728</strain>
    </source>
</reference>
<proteinExistence type="predicted"/>
<evidence type="ECO:0000256" key="4">
    <source>
        <dbReference type="ARBA" id="ARBA00023136"/>
    </source>
</evidence>
<feature type="transmembrane region" description="Helical" evidence="5">
    <location>
        <begin position="174"/>
        <end position="198"/>
    </location>
</feature>
<feature type="transmembrane region" description="Helical" evidence="5">
    <location>
        <begin position="58"/>
        <end position="80"/>
    </location>
</feature>
<dbReference type="InterPro" id="IPR020846">
    <property type="entry name" value="MFS_dom"/>
</dbReference>
<evidence type="ECO:0000313" key="7">
    <source>
        <dbReference type="EMBL" id="BDZ47833.1"/>
    </source>
</evidence>